<accession>A0AAV7K7J8</accession>
<dbReference type="InterPro" id="IPR045209">
    <property type="entry name" value="Rrp5"/>
</dbReference>
<proteinExistence type="predicted"/>
<evidence type="ECO:0000256" key="1">
    <source>
        <dbReference type="SAM" id="MobiDB-lite"/>
    </source>
</evidence>
<dbReference type="InterPro" id="IPR003029">
    <property type="entry name" value="S1_domain"/>
</dbReference>
<dbReference type="GO" id="GO:0032040">
    <property type="term" value="C:small-subunit processome"/>
    <property type="evidence" value="ECO:0007669"/>
    <property type="project" value="TreeGrafter"/>
</dbReference>
<evidence type="ECO:0000313" key="4">
    <source>
        <dbReference type="Proteomes" id="UP001165289"/>
    </source>
</evidence>
<dbReference type="PROSITE" id="PS50126">
    <property type="entry name" value="S1"/>
    <property type="match status" value="8"/>
</dbReference>
<dbReference type="GO" id="GO:0003723">
    <property type="term" value="F:RNA binding"/>
    <property type="evidence" value="ECO:0007669"/>
    <property type="project" value="TreeGrafter"/>
</dbReference>
<feature type="domain" description="S1 motif" evidence="2">
    <location>
        <begin position="709"/>
        <end position="777"/>
    </location>
</feature>
<feature type="domain" description="S1 motif" evidence="2">
    <location>
        <begin position="1003"/>
        <end position="1082"/>
    </location>
</feature>
<dbReference type="GO" id="GO:0006364">
    <property type="term" value="P:rRNA processing"/>
    <property type="evidence" value="ECO:0007669"/>
    <property type="project" value="InterPro"/>
</dbReference>
<dbReference type="PANTHER" id="PTHR23270">
    <property type="entry name" value="PROGRAMMED CELL DEATH PROTEIN 11 PRE-RRNA PROCESSING PROTEIN RRP5"/>
    <property type="match status" value="1"/>
</dbReference>
<dbReference type="Pfam" id="PF24685">
    <property type="entry name" value="OB_RRP5_4th"/>
    <property type="match status" value="1"/>
</dbReference>
<organism evidence="3 4">
    <name type="scientific">Oopsacas minuta</name>
    <dbReference type="NCBI Taxonomy" id="111878"/>
    <lineage>
        <taxon>Eukaryota</taxon>
        <taxon>Metazoa</taxon>
        <taxon>Porifera</taxon>
        <taxon>Hexactinellida</taxon>
        <taxon>Hexasterophora</taxon>
        <taxon>Lyssacinosida</taxon>
        <taxon>Leucopsacidae</taxon>
        <taxon>Oopsacas</taxon>
    </lineage>
</organism>
<name>A0AAV7K7J8_9METZ</name>
<dbReference type="InterPro" id="IPR057301">
    <property type="entry name" value="Rrp5_OB_4th"/>
</dbReference>
<dbReference type="Gene3D" id="2.40.50.140">
    <property type="entry name" value="Nucleic acid-binding proteins"/>
    <property type="match status" value="8"/>
</dbReference>
<feature type="domain" description="S1 motif" evidence="2">
    <location>
        <begin position="525"/>
        <end position="594"/>
    </location>
</feature>
<dbReference type="PANTHER" id="PTHR23270:SF10">
    <property type="entry name" value="PROTEIN RRP5 HOMOLOG"/>
    <property type="match status" value="1"/>
</dbReference>
<dbReference type="FunFam" id="2.40.50.140:FF:000103">
    <property type="entry name" value="protein RRP5 homolog"/>
    <property type="match status" value="1"/>
</dbReference>
<evidence type="ECO:0000313" key="3">
    <source>
        <dbReference type="EMBL" id="KAI6656464.1"/>
    </source>
</evidence>
<dbReference type="EMBL" id="JAKMXF010000144">
    <property type="protein sequence ID" value="KAI6656464.1"/>
    <property type="molecule type" value="Genomic_DNA"/>
</dbReference>
<reference evidence="3 4" key="1">
    <citation type="journal article" date="2023" name="BMC Biol.">
        <title>The compact genome of the sponge Oopsacas minuta (Hexactinellida) is lacking key metazoan core genes.</title>
        <authorList>
            <person name="Santini S."/>
            <person name="Schenkelaars Q."/>
            <person name="Jourda C."/>
            <person name="Duchesne M."/>
            <person name="Belahbib H."/>
            <person name="Rocher C."/>
            <person name="Selva M."/>
            <person name="Riesgo A."/>
            <person name="Vervoort M."/>
            <person name="Leys S.P."/>
            <person name="Kodjabachian L."/>
            <person name="Le Bivic A."/>
            <person name="Borchiellini C."/>
            <person name="Claverie J.M."/>
            <person name="Renard E."/>
        </authorList>
    </citation>
    <scope>NUCLEOTIDE SEQUENCE [LARGE SCALE GENOMIC DNA]</scope>
    <source>
        <strain evidence="3">SPO-2</strain>
    </source>
</reference>
<feature type="domain" description="S1 motif" evidence="2">
    <location>
        <begin position="435"/>
        <end position="505"/>
    </location>
</feature>
<comment type="caution">
    <text evidence="3">The sequence shown here is derived from an EMBL/GenBank/DDBJ whole genome shotgun (WGS) entry which is preliminary data.</text>
</comment>
<keyword evidence="4" id="KW-1185">Reference proteome</keyword>
<feature type="domain" description="S1 motif" evidence="2">
    <location>
        <begin position="1102"/>
        <end position="1176"/>
    </location>
</feature>
<dbReference type="Pfam" id="PF00575">
    <property type="entry name" value="S1"/>
    <property type="match status" value="2"/>
</dbReference>
<evidence type="ECO:0000259" key="2">
    <source>
        <dbReference type="PROSITE" id="PS50126"/>
    </source>
</evidence>
<feature type="domain" description="S1 motif" evidence="2">
    <location>
        <begin position="348"/>
        <end position="418"/>
    </location>
</feature>
<dbReference type="InterPro" id="IPR012340">
    <property type="entry name" value="NA-bd_OB-fold"/>
</dbReference>
<dbReference type="Proteomes" id="UP001165289">
    <property type="component" value="Unassembled WGS sequence"/>
</dbReference>
<feature type="domain" description="S1 motif" evidence="2">
    <location>
        <begin position="1182"/>
        <end position="1250"/>
    </location>
</feature>
<feature type="region of interest" description="Disordered" evidence="1">
    <location>
        <begin position="1"/>
        <end position="46"/>
    </location>
</feature>
<dbReference type="SMART" id="SM00316">
    <property type="entry name" value="S1"/>
    <property type="match status" value="9"/>
</dbReference>
<protein>
    <submittedName>
        <fullName evidence="3">Protein RRP5-like</fullName>
    </submittedName>
</protein>
<dbReference type="SUPFAM" id="SSF50249">
    <property type="entry name" value="Nucleic acid-binding proteins"/>
    <property type="match status" value="8"/>
</dbReference>
<feature type="domain" description="S1 motif" evidence="2">
    <location>
        <begin position="1277"/>
        <end position="1317"/>
    </location>
</feature>
<sequence>MATNMIDFPRGGEQIKLPQRKRRRDQNESIFKSSDKDDQSTNKKRKTIKIKSNKNTYSTPAKQLVIEKRRIPGWINHKNVAEDTILLGVIKEIQEIVALVSLPYNLIGRIDITDISAVLSQNILEHDSEKSIHNLFHKGQFVVCRVKQVGKGSLGLTCDPVLVNKRVSTSAIQTGMTISGVITAKEDHGYQISFGVEGRVGFLLNKRAKTFIQTHNEGQSLSVGRVLLCHVESGGTRAVPVSIDSDKIKSAAPSLITSFDNIVPFQSVECRVTNVLDSSLILEITGGYTASCAPPHLKRVSDGLERYNMKTVKGRVIWVRQEEKQIGVSLKKSLLQCDITAPDEFEVGEIFEDSEIVRSETRGLFLQLRDTLVGYCPLQNISDEFLSKPDKSHRKGTTHKSRVISYNALDELTVVSLRASVIEEKFLNFKFVKVGDIVQGKIVSRSEKGLLVSLSPHVKGYCPKGHFSERKNQSKSKQKKLQEGCEDTFRVLKIESKQRITLTHKKSIVTSTLPVLSEYTNAVVGHTYHGFIAGVREFGCIVRFYQEVRGILHKSKLQLMPLQAISDLFCEGQVVECCVVSCEPADQKLELSLATDPVQENADYLENFTQVSLTVGGISPNGLELYNSNTNERAALSIYHLSDYKDIQQLRYKSLEKQLKANAQLVIPDLYVYTQSFSGNVCIASLKEGIARDITSDVMINNASEIETGVLIHGVVKRVEKYGFIIGYPGDTTGLLPNRFIRDEFVDSPVGILTVGDSVLTKVMEVTEEGRFVVSSRDSDVKSQNPPDVESINYLGKWFVSYLSTRDTLLKELSVIDILSCYIPGQIVSCALAEMGKEGTIVSLSSGINATVVGLEATELSVGETYSSCILGVSACPMIVYVSLNESLVESYSTEGVLISELAVGSSVQARIELVLPKYMVGLVATLHGPRLVYIIREVALSTKSFQNILEQYMNKRVNVVILNDILYSDSMGIALGLLMEGSQLSSTQKKRLVRDREDVNIGSIVTAQVKEVHALMLKVRVGAYSGRILASEISDNPIEGKFPTKTFQKGETVRARVVSKSLKLTDNLLKREYTVLDMTMRTSKMSVSVESIPRLQLDNIGDSCYGCVEEIWPNSNLVISIGSSRSLYIPLLLCNQDINVLRNLDKHFKLGQTVKVELIKKQKKGRKSTGTLISKHPIEIGTIVCVQVTHVYSNQALIVSLPFGETARIEVTDICDSYSKDMTDGFADKQLLQAKVIAIEDKIIMSTRESCIGEFLMTDPVVKNRVVNSIHDLTKGEIIRGFVKAATDVGVFVKLSRTITGRVRIKNMSDQFIRKI</sequence>
<gene>
    <name evidence="3" type="ORF">LOD99_1260</name>
</gene>